<sequence length="654" mass="78461">MSMQLLYTYINDINRCLYKQEFCFTNNFKINYNEETRQLIIEKQENYYKSLWGKRISNVNLLIGQNGAGKTTLFDLLGSQRDRRANLFNDRPRVGRTKCASWFSIYHIEKNIFVIEGIDLGLFKNLYGVPEDINPEYSIVIKYECETKKIKFIAYTQMYYRKEKENISLDQEMIILYGQNLKEKQWLKKERVIRRADYYVGFKRIYLDIPKITNIYKFMSKEYKLLEESFTAKEIECKINFKLYNSDKGSKKEIEKEFDLNLYNNKEEILYFKAKNTSIRYMEPKVNKAKWNIQQEYIIIFYECYIVGLWMDGLKDNGQKMNIDSLKKEISNLELVSDDFFSRVDYLQKVIGILFKEISEIYQIDKDENYYEEAIIKFGKSLQNLNIKYFQTHENINIKLNDGFDENIYELLETYCTYTMHDINKQNDLYNYVDIFFSNLSNGEIDFINGFSNLYTALDIEKYNKRFKSALIILDEPDESFHPEWSRKYIYYLIEFLNKASKIKNLKYQIIISTHSPFMISDVPKEFIICLKVEQNENGEIERKTVKANFGLMSNFYDIIRDDFFISSPIGEFANKIFKQIINKIDIMEEYNKNNIEELIGIISGIDDQFIKKKLLDYLDKKKVKLMTQDVKEKRIKELEEEIRRLKEEDNKYD</sequence>
<dbReference type="KEGG" id="csr:Cspa_c36850"/>
<keyword evidence="3" id="KW-1185">Reference proteome</keyword>
<dbReference type="Pfam" id="PF13175">
    <property type="entry name" value="AAA_15"/>
    <property type="match status" value="1"/>
</dbReference>
<dbReference type="EMBL" id="CP004121">
    <property type="protein sequence ID" value="AGF57445.1"/>
    <property type="molecule type" value="Genomic_DNA"/>
</dbReference>
<evidence type="ECO:0000313" key="3">
    <source>
        <dbReference type="Proteomes" id="UP000011728"/>
    </source>
</evidence>
<dbReference type="PANTHER" id="PTHR32182">
    <property type="entry name" value="DNA REPLICATION AND REPAIR PROTEIN RECF"/>
    <property type="match status" value="1"/>
</dbReference>
<dbReference type="eggNOG" id="COG3950">
    <property type="taxonomic scope" value="Bacteria"/>
</dbReference>
<dbReference type="Proteomes" id="UP000011728">
    <property type="component" value="Chromosome"/>
</dbReference>
<name>M1LW80_9CLOT</name>
<evidence type="ECO:0000259" key="1">
    <source>
        <dbReference type="Pfam" id="PF13175"/>
    </source>
</evidence>
<accession>M1LW80</accession>
<protein>
    <submittedName>
        <fullName evidence="2">Putative ATPase</fullName>
    </submittedName>
</protein>
<dbReference type="HOGENOM" id="CLU_029328_0_0_9"/>
<dbReference type="GO" id="GO:0000731">
    <property type="term" value="P:DNA synthesis involved in DNA repair"/>
    <property type="evidence" value="ECO:0007669"/>
    <property type="project" value="TreeGrafter"/>
</dbReference>
<dbReference type="PATRIC" id="fig|931276.5.peg.3716"/>
<dbReference type="Gene3D" id="3.40.50.300">
    <property type="entry name" value="P-loop containing nucleotide triphosphate hydrolases"/>
    <property type="match status" value="1"/>
</dbReference>
<dbReference type="InterPro" id="IPR027417">
    <property type="entry name" value="P-loop_NTPase"/>
</dbReference>
<organism evidence="2 3">
    <name type="scientific">Clostridium saccharoperbutylacetonicum N1-4(HMT)</name>
    <dbReference type="NCBI Taxonomy" id="931276"/>
    <lineage>
        <taxon>Bacteria</taxon>
        <taxon>Bacillati</taxon>
        <taxon>Bacillota</taxon>
        <taxon>Clostridia</taxon>
        <taxon>Eubacteriales</taxon>
        <taxon>Clostridiaceae</taxon>
        <taxon>Clostridium</taxon>
    </lineage>
</organism>
<gene>
    <name evidence="2" type="ORF">Cspa_c36850</name>
</gene>
<dbReference type="AlphaFoldDB" id="M1LW80"/>
<reference evidence="2 3" key="1">
    <citation type="submission" date="2013-02" db="EMBL/GenBank/DDBJ databases">
        <title>Genome sequence of Clostridium saccharoperbutylacetonicum N1-4(HMT).</title>
        <authorList>
            <person name="Poehlein A."/>
            <person name="Daniel R."/>
        </authorList>
    </citation>
    <scope>NUCLEOTIDE SEQUENCE [LARGE SCALE GENOMIC DNA]</scope>
    <source>
        <strain evidence="3">N1-4(HMT)</strain>
    </source>
</reference>
<dbReference type="InterPro" id="IPR041685">
    <property type="entry name" value="AAA_GajA/Old/RecF-like"/>
</dbReference>
<dbReference type="PANTHER" id="PTHR32182:SF22">
    <property type="entry name" value="ATP-DEPENDENT ENDONUCLEASE, OLD FAMILY-RELATED"/>
    <property type="match status" value="1"/>
</dbReference>
<dbReference type="GO" id="GO:0006302">
    <property type="term" value="P:double-strand break repair"/>
    <property type="evidence" value="ECO:0007669"/>
    <property type="project" value="TreeGrafter"/>
</dbReference>
<dbReference type="RefSeq" id="WP_015393761.1">
    <property type="nucleotide sequence ID" value="NC_020291.1"/>
</dbReference>
<proteinExistence type="predicted"/>
<feature type="domain" description="Endonuclease GajA/Old nuclease/RecF-like AAA" evidence="1">
    <location>
        <begin position="56"/>
        <end position="520"/>
    </location>
</feature>
<dbReference type="SUPFAM" id="SSF52540">
    <property type="entry name" value="P-loop containing nucleoside triphosphate hydrolases"/>
    <property type="match status" value="1"/>
</dbReference>
<evidence type="ECO:0000313" key="2">
    <source>
        <dbReference type="EMBL" id="AGF57445.1"/>
    </source>
</evidence>